<feature type="transmembrane region" description="Helical" evidence="8">
    <location>
        <begin position="456"/>
        <end position="476"/>
    </location>
</feature>
<organism evidence="9 10">
    <name type="scientific">Dictyobacter kobayashii</name>
    <dbReference type="NCBI Taxonomy" id="2014872"/>
    <lineage>
        <taxon>Bacteria</taxon>
        <taxon>Bacillati</taxon>
        <taxon>Chloroflexota</taxon>
        <taxon>Ktedonobacteria</taxon>
        <taxon>Ktedonobacterales</taxon>
        <taxon>Dictyobacteraceae</taxon>
        <taxon>Dictyobacter</taxon>
    </lineage>
</organism>
<dbReference type="GO" id="GO:0005886">
    <property type="term" value="C:plasma membrane"/>
    <property type="evidence" value="ECO:0007669"/>
    <property type="project" value="UniProtKB-SubCell"/>
</dbReference>
<name>A0A402AY70_9CHLR</name>
<dbReference type="EMBL" id="BIFS01000002">
    <property type="protein sequence ID" value="GCE24080.1"/>
    <property type="molecule type" value="Genomic_DNA"/>
</dbReference>
<feature type="transmembrane region" description="Helical" evidence="8">
    <location>
        <begin position="203"/>
        <end position="224"/>
    </location>
</feature>
<dbReference type="GO" id="GO:0016763">
    <property type="term" value="F:pentosyltransferase activity"/>
    <property type="evidence" value="ECO:0007669"/>
    <property type="project" value="TreeGrafter"/>
</dbReference>
<keyword evidence="4" id="KW-0808">Transferase</keyword>
<evidence type="ECO:0000256" key="6">
    <source>
        <dbReference type="ARBA" id="ARBA00022989"/>
    </source>
</evidence>
<accession>A0A402AY70</accession>
<feature type="transmembrane region" description="Helical" evidence="8">
    <location>
        <begin position="386"/>
        <end position="405"/>
    </location>
</feature>
<feature type="transmembrane region" description="Helical" evidence="8">
    <location>
        <begin position="112"/>
        <end position="130"/>
    </location>
</feature>
<evidence type="ECO:0000256" key="2">
    <source>
        <dbReference type="ARBA" id="ARBA00022475"/>
    </source>
</evidence>
<dbReference type="RefSeq" id="WP_126557362.1">
    <property type="nucleotide sequence ID" value="NZ_BIFS01000002.1"/>
</dbReference>
<evidence type="ECO:0000256" key="8">
    <source>
        <dbReference type="SAM" id="Phobius"/>
    </source>
</evidence>
<keyword evidence="5 8" id="KW-0812">Transmembrane</keyword>
<dbReference type="InterPro" id="IPR050297">
    <property type="entry name" value="LipidA_mod_glycosyltrf_83"/>
</dbReference>
<feature type="transmembrane region" description="Helical" evidence="8">
    <location>
        <begin position="7"/>
        <end position="29"/>
    </location>
</feature>
<dbReference type="OrthoDB" id="145364at2"/>
<protein>
    <recommendedName>
        <fullName evidence="11">Glycosyltransferase RgtA/B/C/D-like domain-containing protein</fullName>
    </recommendedName>
</protein>
<gene>
    <name evidence="9" type="ORF">KDK_78800</name>
</gene>
<feature type="transmembrane region" description="Helical" evidence="8">
    <location>
        <begin position="136"/>
        <end position="153"/>
    </location>
</feature>
<comment type="caution">
    <text evidence="9">The sequence shown here is derived from an EMBL/GenBank/DDBJ whole genome shotgun (WGS) entry which is preliminary data.</text>
</comment>
<evidence type="ECO:0000256" key="3">
    <source>
        <dbReference type="ARBA" id="ARBA00022676"/>
    </source>
</evidence>
<keyword evidence="10" id="KW-1185">Reference proteome</keyword>
<reference evidence="10" key="1">
    <citation type="submission" date="2018-12" db="EMBL/GenBank/DDBJ databases">
        <title>Tengunoibacter tsumagoiensis gen. nov., sp. nov., Dictyobacter kobayashii sp. nov., D. alpinus sp. nov., and D. joshuensis sp. nov. and description of Dictyobacteraceae fam. nov. within the order Ktedonobacterales isolated from Tengu-no-mugimeshi.</title>
        <authorList>
            <person name="Wang C.M."/>
            <person name="Zheng Y."/>
            <person name="Sakai Y."/>
            <person name="Toyoda A."/>
            <person name="Minakuchi Y."/>
            <person name="Abe K."/>
            <person name="Yokota A."/>
            <person name="Yabe S."/>
        </authorList>
    </citation>
    <scope>NUCLEOTIDE SEQUENCE [LARGE SCALE GENOMIC DNA]</scope>
    <source>
        <strain evidence="10">Uno11</strain>
    </source>
</reference>
<evidence type="ECO:0000256" key="4">
    <source>
        <dbReference type="ARBA" id="ARBA00022679"/>
    </source>
</evidence>
<dbReference type="PANTHER" id="PTHR33908">
    <property type="entry name" value="MANNOSYLTRANSFERASE YKCB-RELATED"/>
    <property type="match status" value="1"/>
</dbReference>
<feature type="transmembrane region" description="Helical" evidence="8">
    <location>
        <begin position="160"/>
        <end position="175"/>
    </location>
</feature>
<evidence type="ECO:0008006" key="11">
    <source>
        <dbReference type="Google" id="ProtNLM"/>
    </source>
</evidence>
<feature type="transmembrane region" description="Helical" evidence="8">
    <location>
        <begin position="352"/>
        <end position="374"/>
    </location>
</feature>
<evidence type="ECO:0000256" key="5">
    <source>
        <dbReference type="ARBA" id="ARBA00022692"/>
    </source>
</evidence>
<keyword evidence="3" id="KW-0328">Glycosyltransferase</keyword>
<feature type="transmembrane region" description="Helical" evidence="8">
    <location>
        <begin position="411"/>
        <end position="436"/>
    </location>
</feature>
<dbReference type="PANTHER" id="PTHR33908:SF11">
    <property type="entry name" value="MEMBRANE PROTEIN"/>
    <property type="match status" value="1"/>
</dbReference>
<evidence type="ECO:0000313" key="9">
    <source>
        <dbReference type="EMBL" id="GCE24080.1"/>
    </source>
</evidence>
<sequence length="587" mass="66491">MKKKTILHYALPTILLTILTGTVVIAFYANHPRAELLPDTWSYLYVADRIANTGQLVNTWRLPIYPLFISTIYAIAGQGNIEAVSSAQAILFILATLEIYTLAALIFQRRWLAFILGLLVGANLTLLSYVKPLMSEGMGLWLLTSLVLTTLLFMKTFRRRLLWLIAFWMLLLFMTRPEWLYLPPLLFAYILLLASWKHHLRRLLPHALAALLVLYSIVGGYIFINATQNNFVGTTWITNINLLGKVLQYNMQDHSDPSNPQYVAITHMLDSDGKKNIHDPYFIMGRQPAFFADNLSTIAKYSEYIILHHPKTFILKTVPLFFSSLTAYAQESGITTTAIFAHPLSILHQASYIFYSSNGLFPLFALFWLALFCFKRYRQKPIVQIMGLLILICIYGIVLTTTGGYRDYDYMRIYVLFDPLLIIIIWGTLLGGLALLLKKGSGLQLFPAGNRGARTVFLSCCCLLVFILSGCQGDLITPSSNHSLVLVSCHREDRVGLLFMRFDNRGADLATGSMLLHFTTVHSKLHVTMKINLPDILYQQERLVTIDVPTHGSIYWMPTSPVKVVLQLPVTSKQTQATFTMDCHDLN</sequence>
<feature type="transmembrane region" description="Helical" evidence="8">
    <location>
        <begin position="89"/>
        <end position="107"/>
    </location>
</feature>
<evidence type="ECO:0000313" key="10">
    <source>
        <dbReference type="Proteomes" id="UP000287188"/>
    </source>
</evidence>
<proteinExistence type="predicted"/>
<keyword evidence="6 8" id="KW-1133">Transmembrane helix</keyword>
<comment type="subcellular location">
    <subcellularLocation>
        <location evidence="1">Cell membrane</location>
        <topology evidence="1">Multi-pass membrane protein</topology>
    </subcellularLocation>
</comment>
<keyword evidence="7 8" id="KW-0472">Membrane</keyword>
<dbReference type="AlphaFoldDB" id="A0A402AY70"/>
<dbReference type="GO" id="GO:0009103">
    <property type="term" value="P:lipopolysaccharide biosynthetic process"/>
    <property type="evidence" value="ECO:0007669"/>
    <property type="project" value="UniProtKB-ARBA"/>
</dbReference>
<dbReference type="Proteomes" id="UP000287188">
    <property type="component" value="Unassembled WGS sequence"/>
</dbReference>
<evidence type="ECO:0000256" key="7">
    <source>
        <dbReference type="ARBA" id="ARBA00023136"/>
    </source>
</evidence>
<keyword evidence="2" id="KW-1003">Cell membrane</keyword>
<evidence type="ECO:0000256" key="1">
    <source>
        <dbReference type="ARBA" id="ARBA00004651"/>
    </source>
</evidence>